<proteinExistence type="predicted"/>
<sequence>MKFNQGQDYCASCFCNNKFLNINTDSGLGLMRRDPLFPPHLLPPDADDKSIGETVLIALSNSRTLSLEESADFFDLEKGQEQYAAWIAMLMQKYGYKTKRALFKGMKNCSIHCINGVITILPTRHEKLEAWSGTGRGESDKVILSVNSSPAEIGAALRLALSRCKG</sequence>
<dbReference type="OrthoDB" id="8613487at2"/>
<dbReference type="CDD" id="cd13445">
    <property type="entry name" value="CDI_inhibitor_EC869_like"/>
    <property type="match status" value="1"/>
</dbReference>
<dbReference type="Proteomes" id="UP000044625">
    <property type="component" value="Unassembled WGS sequence"/>
</dbReference>
<reference evidence="4" key="1">
    <citation type="submission" date="2015-03" db="EMBL/GenBank/DDBJ databases">
        <authorList>
            <consortium name="Pathogen Informatics"/>
        </authorList>
    </citation>
    <scope>NUCLEOTIDE SEQUENCE [LARGE SCALE GENOMIC DNA]</scope>
    <source>
        <strain evidence="4">A125KOH2</strain>
    </source>
</reference>
<dbReference type="Gene3D" id="3.40.1590.10">
    <property type="entry name" value="NMB0488-like"/>
    <property type="match status" value="1"/>
</dbReference>
<reference evidence="2 3" key="2">
    <citation type="submission" date="2015-03" db="EMBL/GenBank/DDBJ databases">
        <authorList>
            <consortium name="Pathogen Informatics"/>
            <person name="Murphy D."/>
        </authorList>
    </citation>
    <scope>NUCLEOTIDE SEQUENCE [LARGE SCALE GENOMIC DNA]</scope>
    <source>
        <strain evidence="3">type strain: CIP110230</strain>
        <strain evidence="2">Type strain: CIP110230</strain>
    </source>
</reference>
<dbReference type="InterPro" id="IPR009888">
    <property type="entry name" value="CdiI_Proteobact"/>
</dbReference>
<reference evidence="1" key="3">
    <citation type="submission" date="2015-03" db="EMBL/GenBank/DDBJ databases">
        <authorList>
            <person name="Murphy D."/>
        </authorList>
    </citation>
    <scope>NUCLEOTIDE SEQUENCE [LARGE SCALE GENOMIC DNA]</scope>
    <source>
        <strain evidence="1">A125KOH2</strain>
    </source>
</reference>
<evidence type="ECO:0000313" key="3">
    <source>
        <dbReference type="Proteomes" id="UP000044625"/>
    </source>
</evidence>
<dbReference type="AlphaFoldDB" id="A0A0T9PWM0"/>
<dbReference type="RefSeq" id="WP_049613300.1">
    <property type="nucleotide sequence ID" value="NZ_CAWMMU010000001.1"/>
</dbReference>
<protein>
    <submittedName>
        <fullName evidence="1">Protein of uncharacterized function (DUF1436)</fullName>
    </submittedName>
</protein>
<accession>A0A0T9PWM0</accession>
<dbReference type="Proteomes" id="UP000045840">
    <property type="component" value="Unassembled WGS sequence"/>
</dbReference>
<dbReference type="SUPFAM" id="SSF160207">
    <property type="entry name" value="NMB0488-like"/>
    <property type="match status" value="1"/>
</dbReference>
<keyword evidence="3" id="KW-1185">Reference proteome</keyword>
<dbReference type="EMBL" id="CWJL01000001">
    <property type="protein sequence ID" value="CRY63395.1"/>
    <property type="molecule type" value="Genomic_DNA"/>
</dbReference>
<evidence type="ECO:0000313" key="4">
    <source>
        <dbReference type="Proteomes" id="UP000045840"/>
    </source>
</evidence>
<organism evidence="1 4">
    <name type="scientific">Yersinia pekkanenii</name>
    <dbReference type="NCBI Taxonomy" id="1288385"/>
    <lineage>
        <taxon>Bacteria</taxon>
        <taxon>Pseudomonadati</taxon>
        <taxon>Pseudomonadota</taxon>
        <taxon>Gammaproteobacteria</taxon>
        <taxon>Enterobacterales</taxon>
        <taxon>Yersiniaceae</taxon>
        <taxon>Yersinia</taxon>
    </lineage>
</organism>
<dbReference type="STRING" id="1288385.ERS137968_00207"/>
<gene>
    <name evidence="1" type="ORF">ERS008529_02294</name>
    <name evidence="2" type="ORF">ERS137968_00207</name>
</gene>
<dbReference type="EMBL" id="CQAZ01000018">
    <property type="protein sequence ID" value="CNH85191.1"/>
    <property type="molecule type" value="Genomic_DNA"/>
</dbReference>
<dbReference type="InterPro" id="IPR037891">
    <property type="entry name" value="Cdil-like_sf"/>
</dbReference>
<name>A0A0T9PWM0_9GAMM</name>
<dbReference type="Pfam" id="PF07262">
    <property type="entry name" value="CdiI"/>
    <property type="match status" value="1"/>
</dbReference>
<evidence type="ECO:0000313" key="2">
    <source>
        <dbReference type="EMBL" id="CRY63395.1"/>
    </source>
</evidence>
<evidence type="ECO:0000313" key="1">
    <source>
        <dbReference type="EMBL" id="CNH85191.1"/>
    </source>
</evidence>